<accession>A0A9P1KHH6</accession>
<name>A0A9P1KHH6_9CYAN</name>
<protein>
    <submittedName>
        <fullName evidence="1">Uncharacterized protein</fullName>
    </submittedName>
</protein>
<gene>
    <name evidence="1" type="ORF">ARTHRO_50077</name>
</gene>
<evidence type="ECO:0000313" key="2">
    <source>
        <dbReference type="Proteomes" id="UP000032946"/>
    </source>
</evidence>
<proteinExistence type="predicted"/>
<dbReference type="EMBL" id="FO818640">
    <property type="protein sequence ID" value="CDM97110.1"/>
    <property type="molecule type" value="Genomic_DNA"/>
</dbReference>
<organism evidence="1 2">
    <name type="scientific">Limnospira indica PCC 8005</name>
    <dbReference type="NCBI Taxonomy" id="376219"/>
    <lineage>
        <taxon>Bacteria</taxon>
        <taxon>Bacillati</taxon>
        <taxon>Cyanobacteriota</taxon>
        <taxon>Cyanophyceae</taxon>
        <taxon>Oscillatoriophycideae</taxon>
        <taxon>Oscillatoriales</taxon>
        <taxon>Sirenicapillariaceae</taxon>
        <taxon>Limnospira</taxon>
    </lineage>
</organism>
<evidence type="ECO:0000313" key="1">
    <source>
        <dbReference type="EMBL" id="CDM97110.1"/>
    </source>
</evidence>
<dbReference type="Proteomes" id="UP000032946">
    <property type="component" value="Chromosome"/>
</dbReference>
<sequence>MRHIRPATRNTNQKRYCDALRVDLLRNFRIEGRVLTRDSISTPIVCEPACTLFQAIAHNYLGYTRFLVLTHKSLNLITF</sequence>
<dbReference type="AlphaFoldDB" id="A0A9P1KHH6"/>
<reference evidence="1 2" key="1">
    <citation type="submission" date="2014-02" db="EMBL/GenBank/DDBJ databases">
        <authorList>
            <person name="Genoscope - CEA"/>
        </authorList>
    </citation>
    <scope>NUCLEOTIDE SEQUENCE [LARGE SCALE GENOMIC DNA]</scope>
    <source>
        <strain evidence="1 2">PCC 8005</strain>
    </source>
</reference>
<keyword evidence="2" id="KW-1185">Reference proteome</keyword>